<reference evidence="1" key="2">
    <citation type="submission" date="2020-11" db="EMBL/GenBank/DDBJ databases">
        <authorList>
            <person name="McCartney M.A."/>
            <person name="Auch B."/>
            <person name="Kono T."/>
            <person name="Mallez S."/>
            <person name="Becker A."/>
            <person name="Gohl D.M."/>
            <person name="Silverstein K.A.T."/>
            <person name="Koren S."/>
            <person name="Bechman K.B."/>
            <person name="Herman A."/>
            <person name="Abrahante J.E."/>
            <person name="Garbe J."/>
        </authorList>
    </citation>
    <scope>NUCLEOTIDE SEQUENCE</scope>
    <source>
        <strain evidence="1">Duluth1</strain>
        <tissue evidence="1">Whole animal</tissue>
    </source>
</reference>
<organism evidence="1 2">
    <name type="scientific">Dreissena polymorpha</name>
    <name type="common">Zebra mussel</name>
    <name type="synonym">Mytilus polymorpha</name>
    <dbReference type="NCBI Taxonomy" id="45954"/>
    <lineage>
        <taxon>Eukaryota</taxon>
        <taxon>Metazoa</taxon>
        <taxon>Spiralia</taxon>
        <taxon>Lophotrochozoa</taxon>
        <taxon>Mollusca</taxon>
        <taxon>Bivalvia</taxon>
        <taxon>Autobranchia</taxon>
        <taxon>Heteroconchia</taxon>
        <taxon>Euheterodonta</taxon>
        <taxon>Imparidentia</taxon>
        <taxon>Neoheterodontei</taxon>
        <taxon>Myida</taxon>
        <taxon>Dreissenoidea</taxon>
        <taxon>Dreissenidae</taxon>
        <taxon>Dreissena</taxon>
    </lineage>
</organism>
<dbReference type="EMBL" id="JAIWYP010000010">
    <property type="protein sequence ID" value="KAH3755555.1"/>
    <property type="molecule type" value="Genomic_DNA"/>
</dbReference>
<dbReference type="AlphaFoldDB" id="A0A9D4DWG2"/>
<dbReference type="Proteomes" id="UP000828390">
    <property type="component" value="Unassembled WGS sequence"/>
</dbReference>
<evidence type="ECO:0000313" key="2">
    <source>
        <dbReference type="Proteomes" id="UP000828390"/>
    </source>
</evidence>
<keyword evidence="2" id="KW-1185">Reference proteome</keyword>
<comment type="caution">
    <text evidence="1">The sequence shown here is derived from an EMBL/GenBank/DDBJ whole genome shotgun (WGS) entry which is preliminary data.</text>
</comment>
<proteinExistence type="predicted"/>
<protein>
    <submittedName>
        <fullName evidence="1">Uncharacterized protein</fullName>
    </submittedName>
</protein>
<gene>
    <name evidence="1" type="ORF">DPMN_190252</name>
</gene>
<reference evidence="1" key="1">
    <citation type="journal article" date="2019" name="bioRxiv">
        <title>The Genome of the Zebra Mussel, Dreissena polymorpha: A Resource for Invasive Species Research.</title>
        <authorList>
            <person name="McCartney M.A."/>
            <person name="Auch B."/>
            <person name="Kono T."/>
            <person name="Mallez S."/>
            <person name="Zhang Y."/>
            <person name="Obille A."/>
            <person name="Becker A."/>
            <person name="Abrahante J.E."/>
            <person name="Garbe J."/>
            <person name="Badalamenti J.P."/>
            <person name="Herman A."/>
            <person name="Mangelson H."/>
            <person name="Liachko I."/>
            <person name="Sullivan S."/>
            <person name="Sone E.D."/>
            <person name="Koren S."/>
            <person name="Silverstein K.A.T."/>
            <person name="Beckman K.B."/>
            <person name="Gohl D.M."/>
        </authorList>
    </citation>
    <scope>NUCLEOTIDE SEQUENCE</scope>
    <source>
        <strain evidence="1">Duluth1</strain>
        <tissue evidence="1">Whole animal</tissue>
    </source>
</reference>
<name>A0A9D4DWG2_DREPO</name>
<evidence type="ECO:0000313" key="1">
    <source>
        <dbReference type="EMBL" id="KAH3755555.1"/>
    </source>
</evidence>
<sequence length="220" mass="22931">MTCLWTLYVSNKIQHTLEVVIGMSKCDRRIKNAENEFNQFQTKQSITRNPANPLMVSCSQKHGAACQFIPTLTTKNAQITGWTDTSFSSVTGTATATLSATVTSKVPENSIAVAKKTGSGAIVYIIASGNTGSLFEIDTAGAVNLATGKMISGCNIVATGKTLSQKTTENYTMVLLATESGAVADAGSTSLDHRGHMRVLCIGGDTGAHFGCGGGAWKGG</sequence>
<accession>A0A9D4DWG2</accession>